<evidence type="ECO:0000313" key="2">
    <source>
        <dbReference type="EMBL" id="SVA61801.1"/>
    </source>
</evidence>
<dbReference type="EMBL" id="UINC01014498">
    <property type="protein sequence ID" value="SVA61801.1"/>
    <property type="molecule type" value="Genomic_DNA"/>
</dbReference>
<accession>A0A381XBB8</accession>
<protein>
    <submittedName>
        <fullName evidence="2">Uncharacterized protein</fullName>
    </submittedName>
</protein>
<feature type="non-terminal residue" evidence="2">
    <location>
        <position position="24"/>
    </location>
</feature>
<organism evidence="2">
    <name type="scientific">marine metagenome</name>
    <dbReference type="NCBI Taxonomy" id="408172"/>
    <lineage>
        <taxon>unclassified sequences</taxon>
        <taxon>metagenomes</taxon>
        <taxon>ecological metagenomes</taxon>
    </lineage>
</organism>
<name>A0A381XBB8_9ZZZZ</name>
<feature type="non-terminal residue" evidence="2">
    <location>
        <position position="1"/>
    </location>
</feature>
<sequence length="24" mass="2554">LRSRDDCGMSDGNMDRGNTGPLSV</sequence>
<reference evidence="2" key="1">
    <citation type="submission" date="2018-05" db="EMBL/GenBank/DDBJ databases">
        <authorList>
            <person name="Lanie J.A."/>
            <person name="Ng W.-L."/>
            <person name="Kazmierczak K.M."/>
            <person name="Andrzejewski T.M."/>
            <person name="Davidsen T.M."/>
            <person name="Wayne K.J."/>
            <person name="Tettelin H."/>
            <person name="Glass J.I."/>
            <person name="Rusch D."/>
            <person name="Podicherti R."/>
            <person name="Tsui H.-C.T."/>
            <person name="Winkler M.E."/>
        </authorList>
    </citation>
    <scope>NUCLEOTIDE SEQUENCE</scope>
</reference>
<gene>
    <name evidence="2" type="ORF">METZ01_LOCUS114655</name>
</gene>
<dbReference type="AlphaFoldDB" id="A0A381XBB8"/>
<evidence type="ECO:0000256" key="1">
    <source>
        <dbReference type="SAM" id="MobiDB-lite"/>
    </source>
</evidence>
<proteinExistence type="predicted"/>
<feature type="region of interest" description="Disordered" evidence="1">
    <location>
        <begin position="1"/>
        <end position="24"/>
    </location>
</feature>